<dbReference type="AlphaFoldDB" id="A0A2H9T4P1"/>
<evidence type="ECO:0000256" key="1">
    <source>
        <dbReference type="SAM" id="MobiDB-lite"/>
    </source>
</evidence>
<protein>
    <submittedName>
        <fullName evidence="2">Uncharacterized protein</fullName>
    </submittedName>
</protein>
<proteinExistence type="predicted"/>
<name>A0A2H9T4P1_9ZZZZ</name>
<dbReference type="EMBL" id="NSIT01000244">
    <property type="protein sequence ID" value="PJE78171.1"/>
    <property type="molecule type" value="Genomic_DNA"/>
</dbReference>
<feature type="compositionally biased region" description="Basic residues" evidence="1">
    <location>
        <begin position="14"/>
        <end position="24"/>
    </location>
</feature>
<comment type="caution">
    <text evidence="2">The sequence shown here is derived from an EMBL/GenBank/DDBJ whole genome shotgun (WGS) entry which is preliminary data.</text>
</comment>
<organism evidence="2">
    <name type="scientific">invertebrate metagenome</name>
    <dbReference type="NCBI Taxonomy" id="1711999"/>
    <lineage>
        <taxon>unclassified sequences</taxon>
        <taxon>metagenomes</taxon>
        <taxon>organismal metagenomes</taxon>
    </lineage>
</organism>
<sequence>MAKLTGKGTPPKSSKGKAIIKKKGTPPITHNNNLEKPASGELVPLNFKIEPELVRDFKVFAAMHDMKLVELFRKSFENYKKTH</sequence>
<evidence type="ECO:0000313" key="2">
    <source>
        <dbReference type="EMBL" id="PJE78171.1"/>
    </source>
</evidence>
<feature type="region of interest" description="Disordered" evidence="1">
    <location>
        <begin position="1"/>
        <end position="37"/>
    </location>
</feature>
<feature type="compositionally biased region" description="Low complexity" evidence="1">
    <location>
        <begin position="1"/>
        <end position="13"/>
    </location>
</feature>
<gene>
    <name evidence="2" type="ORF">CI610_02902</name>
</gene>
<accession>A0A2H9T4P1</accession>
<reference evidence="2" key="1">
    <citation type="journal article" date="2017" name="Appl. Environ. Microbiol.">
        <title>Molecular characterization of an Endozoicomonas-like organism causing infection in king scallop Pecten maximus L.</title>
        <authorList>
            <person name="Cano I."/>
            <person name="van Aerle R."/>
            <person name="Ross S."/>
            <person name="Verner-Jeffreys D.W."/>
            <person name="Paley R.K."/>
            <person name="Rimmer G."/>
            <person name="Ryder D."/>
            <person name="Hooper P."/>
            <person name="Stone D."/>
            <person name="Feist S.W."/>
        </authorList>
    </citation>
    <scope>NUCLEOTIDE SEQUENCE</scope>
</reference>